<dbReference type="PANTHER" id="PTHR43114">
    <property type="entry name" value="ADENINE DEAMINASE"/>
    <property type="match status" value="1"/>
</dbReference>
<protein>
    <submittedName>
        <fullName evidence="7">Adenosine deaminase</fullName>
        <ecNumber evidence="7">3.5.4.2</ecNumber>
    </submittedName>
</protein>
<dbReference type="NCBIfam" id="NF006856">
    <property type="entry name" value="PRK09358.3-3"/>
    <property type="match status" value="1"/>
</dbReference>
<evidence type="ECO:0000313" key="7">
    <source>
        <dbReference type="EMBL" id="CYW67257.1"/>
    </source>
</evidence>
<dbReference type="InterPro" id="IPR001365">
    <property type="entry name" value="A_deaminase_dom"/>
</dbReference>
<comment type="cofactor">
    <cofactor evidence="1">
        <name>Zn(2+)</name>
        <dbReference type="ChEBI" id="CHEBI:29105"/>
    </cofactor>
</comment>
<dbReference type="Gene3D" id="3.20.20.140">
    <property type="entry name" value="Metal-dependent hydrolases"/>
    <property type="match status" value="1"/>
</dbReference>
<keyword evidence="4 7" id="KW-0378">Hydrolase</keyword>
<evidence type="ECO:0000256" key="4">
    <source>
        <dbReference type="ARBA" id="ARBA00022801"/>
    </source>
</evidence>
<gene>
    <name evidence="7" type="ORF">ERS132551_00326</name>
</gene>
<dbReference type="AlphaFoldDB" id="A0A116PN97"/>
<dbReference type="Pfam" id="PF00962">
    <property type="entry name" value="A_deaminase"/>
    <property type="match status" value="1"/>
</dbReference>
<keyword evidence="5" id="KW-0862">Zinc</keyword>
<dbReference type="GO" id="GO:0006146">
    <property type="term" value="P:adenine catabolic process"/>
    <property type="evidence" value="ECO:0007669"/>
    <property type="project" value="TreeGrafter"/>
</dbReference>
<dbReference type="PANTHER" id="PTHR43114:SF6">
    <property type="entry name" value="ADENINE DEAMINASE"/>
    <property type="match status" value="1"/>
</dbReference>
<dbReference type="EC" id="3.5.4.2" evidence="7"/>
<feature type="domain" description="Adenosine deaminase" evidence="6">
    <location>
        <begin position="80"/>
        <end position="311"/>
    </location>
</feature>
<dbReference type="GO" id="GO:0005829">
    <property type="term" value="C:cytosol"/>
    <property type="evidence" value="ECO:0007669"/>
    <property type="project" value="TreeGrafter"/>
</dbReference>
<evidence type="ECO:0000256" key="2">
    <source>
        <dbReference type="ARBA" id="ARBA00006676"/>
    </source>
</evidence>
<organism evidence="7 8">
    <name type="scientific">Streptococcus suis</name>
    <dbReference type="NCBI Taxonomy" id="1307"/>
    <lineage>
        <taxon>Bacteria</taxon>
        <taxon>Bacillati</taxon>
        <taxon>Bacillota</taxon>
        <taxon>Bacilli</taxon>
        <taxon>Lactobacillales</taxon>
        <taxon>Streptococcaceae</taxon>
        <taxon>Streptococcus</taxon>
    </lineage>
</organism>
<evidence type="ECO:0000259" key="6">
    <source>
        <dbReference type="Pfam" id="PF00962"/>
    </source>
</evidence>
<dbReference type="GO" id="GO:0046872">
    <property type="term" value="F:metal ion binding"/>
    <property type="evidence" value="ECO:0007669"/>
    <property type="project" value="UniProtKB-KW"/>
</dbReference>
<evidence type="ECO:0000256" key="5">
    <source>
        <dbReference type="ARBA" id="ARBA00022833"/>
    </source>
</evidence>
<dbReference type="GO" id="GO:0000034">
    <property type="term" value="F:adenine deaminase activity"/>
    <property type="evidence" value="ECO:0007669"/>
    <property type="project" value="UniProtKB-EC"/>
</dbReference>
<dbReference type="InterPro" id="IPR006330">
    <property type="entry name" value="Ado/ade_deaminase"/>
</dbReference>
<accession>A0A116PN97</accession>
<dbReference type="RefSeq" id="WP_044762072.1">
    <property type="nucleotide sequence ID" value="NZ_CEKS01000020.1"/>
</dbReference>
<dbReference type="InterPro" id="IPR032466">
    <property type="entry name" value="Metal_Hydrolase"/>
</dbReference>
<evidence type="ECO:0000256" key="1">
    <source>
        <dbReference type="ARBA" id="ARBA00001947"/>
    </source>
</evidence>
<keyword evidence="3" id="KW-0479">Metal-binding</keyword>
<evidence type="ECO:0000313" key="8">
    <source>
        <dbReference type="Proteomes" id="UP000071962"/>
    </source>
</evidence>
<proteinExistence type="inferred from homology"/>
<reference evidence="7 8" key="1">
    <citation type="submission" date="2016-02" db="EMBL/GenBank/DDBJ databases">
        <authorList>
            <consortium name="Pathogen Informatics"/>
        </authorList>
    </citation>
    <scope>NUCLEOTIDE SEQUENCE [LARGE SCALE GENOMIC DNA]</scope>
    <source>
        <strain evidence="7 8">SS1062</strain>
    </source>
</reference>
<sequence>MNRFTYALKQRNLEELRKYPKADLHNHFVPGGSRSFLYQAAGKKIEPLKNFLSSMGEMDQWSQKYIGQDFNSTEMRKLLIKATFQQAKEDGVTVLEIGEDVWGLNEFFHNDIDELVDAFTSAQKEIAPDIELRLQIGLSRHCPIDYLEECLSHFWGNKNFYSIDLYGDELAQPIENFKGIYRRARKEGLRLKAHVGEWGTAKDVRTAVEELELDEVQHGIAAADDESVIRFLADNKIRLNITPTSNILLGRVADMSVHPIGKLYRSGVDVTINSDDVLIFDSDVSKEYLRLYESQCLMAEELENIRKNGLKPIAV</sequence>
<dbReference type="GO" id="GO:0043103">
    <property type="term" value="P:hypoxanthine salvage"/>
    <property type="evidence" value="ECO:0007669"/>
    <property type="project" value="TreeGrafter"/>
</dbReference>
<dbReference type="EMBL" id="FIKT01000003">
    <property type="protein sequence ID" value="CYW67257.1"/>
    <property type="molecule type" value="Genomic_DNA"/>
</dbReference>
<comment type="similarity">
    <text evidence="2">Belongs to the metallo-dependent hydrolases superfamily. Adenosine and AMP deaminases family.</text>
</comment>
<name>A0A116PN97_STRSU</name>
<evidence type="ECO:0000256" key="3">
    <source>
        <dbReference type="ARBA" id="ARBA00022723"/>
    </source>
</evidence>
<dbReference type="SUPFAM" id="SSF51556">
    <property type="entry name" value="Metallo-dependent hydrolases"/>
    <property type="match status" value="1"/>
</dbReference>
<dbReference type="Proteomes" id="UP000071962">
    <property type="component" value="Unassembled WGS sequence"/>
</dbReference>